<protein>
    <submittedName>
        <fullName evidence="3">Uncharacterized protein</fullName>
    </submittedName>
</protein>
<feature type="transmembrane region" description="Helical" evidence="2">
    <location>
        <begin position="61"/>
        <end position="80"/>
    </location>
</feature>
<feature type="compositionally biased region" description="Low complexity" evidence="1">
    <location>
        <begin position="216"/>
        <end position="234"/>
    </location>
</feature>
<feature type="compositionally biased region" description="Low complexity" evidence="1">
    <location>
        <begin position="178"/>
        <end position="193"/>
    </location>
</feature>
<dbReference type="EMBL" id="JAENHO010000007">
    <property type="protein sequence ID" value="MBL7257731.1"/>
    <property type="molecule type" value="Genomic_DNA"/>
</dbReference>
<feature type="compositionally biased region" description="Pro residues" evidence="1">
    <location>
        <begin position="114"/>
        <end position="126"/>
    </location>
</feature>
<name>A0ABS1VTD7_9ACTN</name>
<keyword evidence="4" id="KW-1185">Reference proteome</keyword>
<feature type="compositionally biased region" description="Low complexity" evidence="1">
    <location>
        <begin position="127"/>
        <end position="146"/>
    </location>
</feature>
<keyword evidence="2" id="KW-1133">Transmembrane helix</keyword>
<accession>A0ABS1VTD7</accession>
<feature type="transmembrane region" description="Helical" evidence="2">
    <location>
        <begin position="36"/>
        <end position="55"/>
    </location>
</feature>
<feature type="region of interest" description="Disordered" evidence="1">
    <location>
        <begin position="89"/>
        <end position="268"/>
    </location>
</feature>
<evidence type="ECO:0000256" key="2">
    <source>
        <dbReference type="SAM" id="Phobius"/>
    </source>
</evidence>
<feature type="compositionally biased region" description="Basic and acidic residues" evidence="1">
    <location>
        <begin position="236"/>
        <end position="268"/>
    </location>
</feature>
<evidence type="ECO:0000313" key="3">
    <source>
        <dbReference type="EMBL" id="MBL7257731.1"/>
    </source>
</evidence>
<organism evidence="3 4">
    <name type="scientific">Paractinoplanes lichenicola</name>
    <dbReference type="NCBI Taxonomy" id="2802976"/>
    <lineage>
        <taxon>Bacteria</taxon>
        <taxon>Bacillati</taxon>
        <taxon>Actinomycetota</taxon>
        <taxon>Actinomycetes</taxon>
        <taxon>Micromonosporales</taxon>
        <taxon>Micromonosporaceae</taxon>
        <taxon>Paractinoplanes</taxon>
    </lineage>
</organism>
<dbReference type="Proteomes" id="UP000598996">
    <property type="component" value="Unassembled WGS sequence"/>
</dbReference>
<evidence type="ECO:0000256" key="1">
    <source>
        <dbReference type="SAM" id="MobiDB-lite"/>
    </source>
</evidence>
<keyword evidence="2" id="KW-0812">Transmembrane</keyword>
<feature type="transmembrane region" description="Helical" evidence="2">
    <location>
        <begin position="6"/>
        <end position="29"/>
    </location>
</feature>
<comment type="caution">
    <text evidence="3">The sequence shown here is derived from an EMBL/GenBank/DDBJ whole genome shotgun (WGS) entry which is preliminary data.</text>
</comment>
<reference evidence="3 4" key="1">
    <citation type="submission" date="2021-01" db="EMBL/GenBank/DDBJ databases">
        <title>Actinoplanes sp. nov. LDG1-01 isolated from lichen.</title>
        <authorList>
            <person name="Saeng-In P."/>
            <person name="Phongsopitanun W."/>
            <person name="Kanchanasin P."/>
            <person name="Yuki M."/>
            <person name="Kudo T."/>
            <person name="Ohkuma M."/>
            <person name="Tanasupawat S."/>
        </authorList>
    </citation>
    <scope>NUCLEOTIDE SEQUENCE [LARGE SCALE GENOMIC DNA]</scope>
    <source>
        <strain evidence="3 4">LDG1-01</strain>
    </source>
</reference>
<sequence>MSDAEFLGYAGSLAAAGLLFLILAVFGFGQGLVLRALDVLLGLAFLGYAGYLMVAAPDEPFMTWLVFLTPAVGLAVALTARRRARSRLKRMEEEHSSKPYAGQEAAVTSERHPYPSPPAPLDPSAPAPKASRAAASGGPSPGMPSGLPEAPPSGLGQSPAEAAPRPPRPSGLPQLQTPSPAHASDAPPASHAAPSPPPAHASPGSHVSPPSPSHPSAPASPSRASHAEPGMASAAEEERAYRARHGAGAEDTAHHDYTGGRHRADGES</sequence>
<evidence type="ECO:0000313" key="4">
    <source>
        <dbReference type="Proteomes" id="UP000598996"/>
    </source>
</evidence>
<keyword evidence="2" id="KW-0472">Membrane</keyword>
<proteinExistence type="predicted"/>
<gene>
    <name evidence="3" type="ORF">JKJ07_25840</name>
</gene>
<dbReference type="RefSeq" id="WP_202994351.1">
    <property type="nucleotide sequence ID" value="NZ_JAENHO010000007.1"/>
</dbReference>